<reference evidence="4" key="1">
    <citation type="journal article" date="2018" name="Nat. Microbiol.">
        <title>Leveraging single-cell genomics to expand the fungal tree of life.</title>
        <authorList>
            <person name="Ahrendt S.R."/>
            <person name="Quandt C.A."/>
            <person name="Ciobanu D."/>
            <person name="Clum A."/>
            <person name="Salamov A."/>
            <person name="Andreopoulos B."/>
            <person name="Cheng J.F."/>
            <person name="Woyke T."/>
            <person name="Pelin A."/>
            <person name="Henrissat B."/>
            <person name="Reynolds N.K."/>
            <person name="Benny G.L."/>
            <person name="Smith M.E."/>
            <person name="James T.Y."/>
            <person name="Grigoriev I.V."/>
        </authorList>
    </citation>
    <scope>NUCLEOTIDE SEQUENCE [LARGE SCALE GENOMIC DNA]</scope>
    <source>
        <strain evidence="4">RSA 468</strain>
    </source>
</reference>
<evidence type="ECO:0000313" key="3">
    <source>
        <dbReference type="EMBL" id="RKP35103.1"/>
    </source>
</evidence>
<keyword evidence="4" id="KW-1185">Reference proteome</keyword>
<organism evidence="3 4">
    <name type="scientific">Dimargaris cristalligena</name>
    <dbReference type="NCBI Taxonomy" id="215637"/>
    <lineage>
        <taxon>Eukaryota</taxon>
        <taxon>Fungi</taxon>
        <taxon>Fungi incertae sedis</taxon>
        <taxon>Zoopagomycota</taxon>
        <taxon>Kickxellomycotina</taxon>
        <taxon>Dimargaritomycetes</taxon>
        <taxon>Dimargaritales</taxon>
        <taxon>Dimargaritaceae</taxon>
        <taxon>Dimargaris</taxon>
    </lineage>
</organism>
<gene>
    <name evidence="3" type="ORF">BJ085DRAFT_14971</name>
</gene>
<feature type="non-terminal residue" evidence="3">
    <location>
        <position position="1"/>
    </location>
</feature>
<dbReference type="Pfam" id="PF12796">
    <property type="entry name" value="Ank_2"/>
    <property type="match status" value="1"/>
</dbReference>
<proteinExistence type="predicted"/>
<name>A0A4P9ZP54_9FUNG</name>
<dbReference type="SMART" id="SM00248">
    <property type="entry name" value="ANK"/>
    <property type="match status" value="4"/>
</dbReference>
<dbReference type="PANTHER" id="PTHR24166">
    <property type="entry name" value="ROLLING PEBBLES, ISOFORM B"/>
    <property type="match status" value="1"/>
</dbReference>
<dbReference type="Proteomes" id="UP000268162">
    <property type="component" value="Unassembled WGS sequence"/>
</dbReference>
<dbReference type="InterPro" id="IPR050889">
    <property type="entry name" value="Dendritic_Spine_Reg/Scaffold"/>
</dbReference>
<evidence type="ECO:0000256" key="1">
    <source>
        <dbReference type="ARBA" id="ARBA00022737"/>
    </source>
</evidence>
<evidence type="ECO:0000313" key="4">
    <source>
        <dbReference type="Proteomes" id="UP000268162"/>
    </source>
</evidence>
<dbReference type="InterPro" id="IPR036770">
    <property type="entry name" value="Ankyrin_rpt-contain_sf"/>
</dbReference>
<dbReference type="AlphaFoldDB" id="A0A4P9ZP54"/>
<keyword evidence="2" id="KW-0040">ANK repeat</keyword>
<sequence>LKGNASLVSLLLDHGAEPRLRNKDGYTPVHLASQYNQLTALQLMVRAQPSSALLATRNGRLPIHLAARQGGREVVLWFLEAASENLPAMLEAEDSAGADVLQDAVVSGSVPLLNFLLASHRLTRPEHSTGKTILHLACMANHLLVLEYLYQHDMVGDPNVRDTWDGWSPLMYSARYGDVNIIDFLIRRCQANKQLTDRHGRTALDIGKLFAILIYIRPYFVFTL</sequence>
<dbReference type="Pfam" id="PF13637">
    <property type="entry name" value="Ank_4"/>
    <property type="match status" value="1"/>
</dbReference>
<dbReference type="PANTHER" id="PTHR24166:SF48">
    <property type="entry name" value="PROTEIN VAPYRIN"/>
    <property type="match status" value="1"/>
</dbReference>
<keyword evidence="1" id="KW-0677">Repeat</keyword>
<protein>
    <submittedName>
        <fullName evidence="3">Ankyrin repeat-containing domain protein</fullName>
    </submittedName>
</protein>
<evidence type="ECO:0000256" key="2">
    <source>
        <dbReference type="ARBA" id="ARBA00023043"/>
    </source>
</evidence>
<dbReference type="STRING" id="215637.A0A4P9ZP54"/>
<accession>A0A4P9ZP54</accession>
<dbReference type="EMBL" id="ML002961">
    <property type="protein sequence ID" value="RKP35103.1"/>
    <property type="molecule type" value="Genomic_DNA"/>
</dbReference>
<dbReference type="SUPFAM" id="SSF48403">
    <property type="entry name" value="Ankyrin repeat"/>
    <property type="match status" value="1"/>
</dbReference>
<dbReference type="InterPro" id="IPR002110">
    <property type="entry name" value="Ankyrin_rpt"/>
</dbReference>
<dbReference type="Gene3D" id="1.25.40.20">
    <property type="entry name" value="Ankyrin repeat-containing domain"/>
    <property type="match status" value="2"/>
</dbReference>